<dbReference type="InterPro" id="IPR012675">
    <property type="entry name" value="Beta-grasp_dom_sf"/>
</dbReference>
<dbReference type="InParanoid" id="C7RBV3"/>
<dbReference type="RefSeq" id="WP_012801259.1">
    <property type="nucleotide sequence ID" value="NC_013166.1"/>
</dbReference>
<dbReference type="NCBIfam" id="TIGR01682">
    <property type="entry name" value="moaD"/>
    <property type="match status" value="1"/>
</dbReference>
<dbReference type="STRING" id="523791.Kkor_1332"/>
<dbReference type="Gene3D" id="3.10.20.30">
    <property type="match status" value="1"/>
</dbReference>
<proteinExistence type="inferred from homology"/>
<dbReference type="FunFam" id="3.10.20.30:FF:000010">
    <property type="entry name" value="Molybdopterin synthase sulfur carrier subunit"/>
    <property type="match status" value="1"/>
</dbReference>
<dbReference type="KEGG" id="kko:Kkor_1332"/>
<dbReference type="GO" id="GO:1990133">
    <property type="term" value="C:molybdopterin adenylyltransferase complex"/>
    <property type="evidence" value="ECO:0007669"/>
    <property type="project" value="TreeGrafter"/>
</dbReference>
<dbReference type="eggNOG" id="COG1977">
    <property type="taxonomic scope" value="Bacteria"/>
</dbReference>
<dbReference type="InterPro" id="IPR044672">
    <property type="entry name" value="MOCS2A"/>
</dbReference>
<evidence type="ECO:0000256" key="5">
    <source>
        <dbReference type="ARBA" id="ARBA00024247"/>
    </source>
</evidence>
<sequence>MINVLFFAKYREQLNMDSLQLDADFSSVQSVIEALKNKGDTWHQVFTQSGLMIAVNQQMAKLNSPLKDGDEVAFFPPVTGG</sequence>
<dbReference type="CDD" id="cd00754">
    <property type="entry name" value="Ubl_MoaD"/>
    <property type="match status" value="1"/>
</dbReference>
<dbReference type="AlphaFoldDB" id="C7RBV3"/>
<dbReference type="PANTHER" id="PTHR33359">
    <property type="entry name" value="MOLYBDOPTERIN SYNTHASE SULFUR CARRIER SUBUNIT"/>
    <property type="match status" value="1"/>
</dbReference>
<dbReference type="NCBIfam" id="TIGR01687">
    <property type="entry name" value="moaD_arch"/>
    <property type="match status" value="1"/>
</dbReference>
<gene>
    <name evidence="6" type="ordered locus">Kkor_1332</name>
</gene>
<dbReference type="EMBL" id="CP001707">
    <property type="protein sequence ID" value="ACV26745.1"/>
    <property type="molecule type" value="Genomic_DNA"/>
</dbReference>
<comment type="similarity">
    <text evidence="4">Belongs to the MoaD family.</text>
</comment>
<dbReference type="GO" id="GO:0000166">
    <property type="term" value="F:nucleotide binding"/>
    <property type="evidence" value="ECO:0007669"/>
    <property type="project" value="UniProtKB-KW"/>
</dbReference>
<dbReference type="UniPathway" id="UPA00344"/>
<keyword evidence="7" id="KW-1185">Reference proteome</keyword>
<dbReference type="OrthoDB" id="9801945at2"/>
<dbReference type="GO" id="GO:0006777">
    <property type="term" value="P:Mo-molybdopterin cofactor biosynthetic process"/>
    <property type="evidence" value="ECO:0007669"/>
    <property type="project" value="UniProtKB-KW"/>
</dbReference>
<dbReference type="InterPro" id="IPR003749">
    <property type="entry name" value="ThiS/MoaD-like"/>
</dbReference>
<dbReference type="InterPro" id="IPR010038">
    <property type="entry name" value="MoaD_arc-typ"/>
</dbReference>
<evidence type="ECO:0000313" key="7">
    <source>
        <dbReference type="Proteomes" id="UP000001231"/>
    </source>
</evidence>
<keyword evidence="3" id="KW-0501">Molybdenum cofactor biosynthesis</keyword>
<evidence type="ECO:0000313" key="6">
    <source>
        <dbReference type="EMBL" id="ACV26745.1"/>
    </source>
</evidence>
<dbReference type="InterPro" id="IPR016155">
    <property type="entry name" value="Mopterin_synth/thiamin_S_b"/>
</dbReference>
<evidence type="ECO:0000256" key="1">
    <source>
        <dbReference type="ARBA" id="ARBA00005046"/>
    </source>
</evidence>
<organism evidence="6 7">
    <name type="scientific">Kangiella koreensis (strain DSM 16069 / JCM 12317 / KCTC 12182 / SW-125)</name>
    <dbReference type="NCBI Taxonomy" id="523791"/>
    <lineage>
        <taxon>Bacteria</taxon>
        <taxon>Pseudomonadati</taxon>
        <taxon>Pseudomonadota</taxon>
        <taxon>Gammaproteobacteria</taxon>
        <taxon>Kangiellales</taxon>
        <taxon>Kangiellaceae</taxon>
        <taxon>Kangiella</taxon>
    </lineage>
</organism>
<reference evidence="6 7" key="1">
    <citation type="journal article" date="2009" name="Stand. Genomic Sci.">
        <title>Complete genome sequence of Kangiella koreensis type strain (SW-125).</title>
        <authorList>
            <person name="Han C."/>
            <person name="Sikorski J."/>
            <person name="Lapidus A."/>
            <person name="Nolan M."/>
            <person name="Glavina Del Rio T."/>
            <person name="Tice H."/>
            <person name="Cheng J.F."/>
            <person name="Lucas S."/>
            <person name="Chen F."/>
            <person name="Copeland A."/>
            <person name="Ivanova N."/>
            <person name="Mavromatis K."/>
            <person name="Ovchinnikova G."/>
            <person name="Pati A."/>
            <person name="Bruce D."/>
            <person name="Goodwin L."/>
            <person name="Pitluck S."/>
            <person name="Chen A."/>
            <person name="Palaniappan K."/>
            <person name="Land M."/>
            <person name="Hauser L."/>
            <person name="Chang Y.J."/>
            <person name="Jeffries C.D."/>
            <person name="Chain P."/>
            <person name="Saunders E."/>
            <person name="Brettin T."/>
            <person name="Goker M."/>
            <person name="Tindall B.J."/>
            <person name="Bristow J."/>
            <person name="Eisen J.A."/>
            <person name="Markowitz V."/>
            <person name="Hugenholtz P."/>
            <person name="Kyrpides N.C."/>
            <person name="Klenk H.P."/>
            <person name="Detter J.C."/>
        </authorList>
    </citation>
    <scope>NUCLEOTIDE SEQUENCE [LARGE SCALE GENOMIC DNA]</scope>
    <source>
        <strain evidence="7">DSM 16069 / KCTC 12182 / SW-125</strain>
    </source>
</reference>
<comment type="pathway">
    <text evidence="1">Cofactor biosynthesis; molybdopterin biosynthesis.</text>
</comment>
<name>C7RBV3_KANKD</name>
<evidence type="ECO:0000256" key="4">
    <source>
        <dbReference type="ARBA" id="ARBA00024200"/>
    </source>
</evidence>
<dbReference type="HOGENOM" id="CLU_114601_4_0_6"/>
<keyword evidence="2" id="KW-0547">Nucleotide-binding</keyword>
<evidence type="ECO:0000256" key="3">
    <source>
        <dbReference type="ARBA" id="ARBA00023150"/>
    </source>
</evidence>
<dbReference type="FunCoup" id="C7RBV3">
    <property type="interactions" value="117"/>
</dbReference>
<dbReference type="Proteomes" id="UP000001231">
    <property type="component" value="Chromosome"/>
</dbReference>
<dbReference type="Pfam" id="PF02597">
    <property type="entry name" value="ThiS"/>
    <property type="match status" value="1"/>
</dbReference>
<accession>C7RBV3</accession>
<dbReference type="PANTHER" id="PTHR33359:SF1">
    <property type="entry name" value="MOLYBDOPTERIN SYNTHASE SULFUR CARRIER SUBUNIT"/>
    <property type="match status" value="1"/>
</dbReference>
<dbReference type="NCBIfam" id="NF008347">
    <property type="entry name" value="PRK11130.1"/>
    <property type="match status" value="1"/>
</dbReference>
<dbReference type="SUPFAM" id="SSF54285">
    <property type="entry name" value="MoaD/ThiS"/>
    <property type="match status" value="1"/>
</dbReference>
<evidence type="ECO:0000256" key="2">
    <source>
        <dbReference type="ARBA" id="ARBA00022741"/>
    </source>
</evidence>
<protein>
    <recommendedName>
        <fullName evidence="5">Molybdopterin synthase sulfur carrier subunit</fullName>
    </recommendedName>
</protein>